<dbReference type="InterPro" id="IPR019613">
    <property type="entry name" value="DUF4198"/>
</dbReference>
<name>A0AAW6RMI5_9BURK</name>
<keyword evidence="2" id="KW-1185">Reference proteome</keyword>
<accession>A0AAW6RMI5</accession>
<sequence>MSFLGVISGRSVFPLLHFSFPGTIPCACPLHPALCPWRPAFLHRLPLRAALIPGRSKPRQPASPSAKWREKRGFGSSCGAQILVGHYTPLRFASCAHCDRLPFLSQPDLEPVLKFKNFRIGCARYCASAFSIRHAGTLRRRHAYVKSRIHRRQIAEAGPPDVIVTLFQPQEKAMKKLLTAALLAPLTAFAHGIWISPHYGEMGIVYGMGYADDAYAPQKVRFVKGYTTNFKPASVGIKAHEKHSTVQAAADAAVLTAFFDNGYWEKDPNGKWKEVEKSAISKPADTSTSLKYNITLLKPYQGRMQPFDLPVQIIPGIDPSTLKQGESLPVTVYVEGKPQAGIEITADYINDFANRVKTDEKGQAVLTVRNAGHNVVAALINHPTPQNEHAHLQRNVATLSFKSAK</sequence>
<evidence type="ECO:0000313" key="1">
    <source>
        <dbReference type="EMBL" id="MDG9700238.1"/>
    </source>
</evidence>
<protein>
    <submittedName>
        <fullName evidence="1">DUF4198 domain-containing protein</fullName>
    </submittedName>
</protein>
<reference evidence="1 2" key="1">
    <citation type="submission" date="2023-04" db="EMBL/GenBank/DDBJ databases">
        <title>Ottowia paracancer sp. nov., isolated from human stomach.</title>
        <authorList>
            <person name="Song Y."/>
        </authorList>
    </citation>
    <scope>NUCLEOTIDE SEQUENCE [LARGE SCALE GENOMIC DNA]</scope>
    <source>
        <strain evidence="1 2">10c7w1</strain>
    </source>
</reference>
<dbReference type="Pfam" id="PF10670">
    <property type="entry name" value="DUF4198"/>
    <property type="match status" value="1"/>
</dbReference>
<comment type="caution">
    <text evidence="1">The sequence shown here is derived from an EMBL/GenBank/DDBJ whole genome shotgun (WGS) entry which is preliminary data.</text>
</comment>
<evidence type="ECO:0000313" key="2">
    <source>
        <dbReference type="Proteomes" id="UP001237156"/>
    </source>
</evidence>
<dbReference type="Proteomes" id="UP001237156">
    <property type="component" value="Unassembled WGS sequence"/>
</dbReference>
<dbReference type="RefSeq" id="WP_279524996.1">
    <property type="nucleotide sequence ID" value="NZ_JARVII010000028.1"/>
</dbReference>
<gene>
    <name evidence="1" type="ORF">QB898_11055</name>
</gene>
<organism evidence="1 2">
    <name type="scientific">Ottowia cancrivicina</name>
    <dbReference type="NCBI Taxonomy" id="3040346"/>
    <lineage>
        <taxon>Bacteria</taxon>
        <taxon>Pseudomonadati</taxon>
        <taxon>Pseudomonadota</taxon>
        <taxon>Betaproteobacteria</taxon>
        <taxon>Burkholderiales</taxon>
        <taxon>Comamonadaceae</taxon>
        <taxon>Ottowia</taxon>
    </lineage>
</organism>
<proteinExistence type="predicted"/>
<dbReference type="EMBL" id="JARVII010000028">
    <property type="protein sequence ID" value="MDG9700238.1"/>
    <property type="molecule type" value="Genomic_DNA"/>
</dbReference>
<dbReference type="AlphaFoldDB" id="A0AAW6RMI5"/>